<proteinExistence type="predicted"/>
<accession>A0A0X3NV37</accession>
<dbReference type="CDD" id="cd14809">
    <property type="entry name" value="bZIP_AUREO-like"/>
    <property type="match status" value="1"/>
</dbReference>
<dbReference type="GO" id="GO:0005634">
    <property type="term" value="C:nucleus"/>
    <property type="evidence" value="ECO:0007669"/>
    <property type="project" value="TreeGrafter"/>
</dbReference>
<evidence type="ECO:0000313" key="2">
    <source>
        <dbReference type="EMBL" id="JAP43654.1"/>
    </source>
</evidence>
<protein>
    <submittedName>
        <fullName evidence="2">Protein CREBRF homolog</fullName>
    </submittedName>
</protein>
<dbReference type="AlphaFoldDB" id="A0A0X3NV37"/>
<evidence type="ECO:0000256" key="1">
    <source>
        <dbReference type="SAM" id="MobiDB-lite"/>
    </source>
</evidence>
<gene>
    <name evidence="2" type="primary">CRERF</name>
    <name evidence="2" type="ORF">TR88635</name>
</gene>
<dbReference type="PANTHER" id="PTHR21552:SF2">
    <property type="entry name" value="CREB3 REGULATORY FACTOR"/>
    <property type="match status" value="1"/>
</dbReference>
<organism evidence="2">
    <name type="scientific">Schistocephalus solidus</name>
    <name type="common">Tapeworm</name>
    <dbReference type="NCBI Taxonomy" id="70667"/>
    <lineage>
        <taxon>Eukaryota</taxon>
        <taxon>Metazoa</taxon>
        <taxon>Spiralia</taxon>
        <taxon>Lophotrochozoa</taxon>
        <taxon>Platyhelminthes</taxon>
        <taxon>Cestoda</taxon>
        <taxon>Eucestoda</taxon>
        <taxon>Diphyllobothriidea</taxon>
        <taxon>Diphyllobothriidae</taxon>
        <taxon>Schistocephalus</taxon>
    </lineage>
</organism>
<dbReference type="InterPro" id="IPR039165">
    <property type="entry name" value="CREBRF"/>
</dbReference>
<name>A0A0X3NV37_SCHSO</name>
<reference evidence="2" key="1">
    <citation type="submission" date="2016-01" db="EMBL/GenBank/DDBJ databases">
        <title>Reference transcriptome for the parasite Schistocephalus solidus: insights into the molecular evolution of parasitism.</title>
        <authorList>
            <person name="Hebert F.O."/>
            <person name="Grambauer S."/>
            <person name="Barber I."/>
            <person name="Landry C.R."/>
            <person name="Aubin-Horth N."/>
        </authorList>
    </citation>
    <scope>NUCLEOTIDE SEQUENCE</scope>
</reference>
<dbReference type="EMBL" id="GEEE01019571">
    <property type="protein sequence ID" value="JAP43654.1"/>
    <property type="molecule type" value="Transcribed_RNA"/>
</dbReference>
<feature type="region of interest" description="Disordered" evidence="1">
    <location>
        <begin position="408"/>
        <end position="443"/>
    </location>
</feature>
<sequence length="1240" mass="134871">MPVSVEGSSPLKGIMFDNSDNENKFTNLRTSNTLERSKKTPFCFQKESPQFYNNMQLNGTSKVSFRSCAESEATSTNLGYQAIASPVQFLSSENLRNLQESASYFSNFSSLPNYTTHGCQWDQVTTASPHQSHTLSSSENPRAQQFNSIQSLSHPLISDDLPASNASYVSLDSLVQTDMNNIREVSDSSITTLVTEKCGATNKAVIKTESKEGLLTWSTKSAHLTTVDGCEAESQGFFDFPLPWTSNEMPSVFLNEKITATHAKNADSDRLWSVIPREQNFQQQTNDVQGLGITGWRTSDFVEKSEQVKTFKIEDTMHLTANQLERDSYHTKFPDSSTCSALEPYANQHFSQSSLICTPFQPEISTFALSSSSSEVNEQDNLIQVPKNNDAFQSVYCKTEDEFLSSALNSNGPDILSQPNDLSESPGSLDQRHSTSSHFTNRSTTAMTPTFYDAYQHNQLAMSYLDNGQHYQLTAVPREPDEAYQKQTDFQCTGMNYAAAGASTVAYEVAVNGAFTESVPFLGSESMVHTVPRSTATSTGLEGSRFSLRETLLGTPLTASTPENCSAEAMAHLDGHLSRGLDETASVSSGVSNCSAAGATGTIYFWQYNAQCKGPKAVRLINECRATGSPLSSSALSPTSTCYDPLSNTPILTPIGLGGGGGFSPASSCSVAANSMPQYPLVVFEDPVQKRNDLVHCSKLRRGDGNDVTPNILRLRSMGDELDRLSTQITHQGEIIMAGGLIGSTPDLLADPVGAGKNSGGQDPRTFDLNLGQMTHPDSLERIQAWRVEEAKREKNKLASKICRLKKKAFHESNKIKYTGLGLEYKELANLIISLKELLSQRVSPSLARLLQHTSSSTGDFATNHQLGLAPAENEKTVTGTKDALKGPGTLYNHAKWLQSAIHITRVAGRMDSFVEEVLSLAKATQAKHPLIKRLSGGCNNGRELSTKFSASRGDLDQYAREGQIPPWNMVPCTPSHQPDVAYHSETAMGQVAPFYGTPQYDGANVFNACGRQGGGTINMVHRPPSALDLSFMHLPGLTDDAPRLSDFPYGGLIRPHQQPAEEWLEYPQYPTVSATDTTEQYDSSMVPVPNYFSNPYSCDMIYQPQLPTSIALEVFGEIAPTSSSPTPVPTSSISDVTSSMVTNELLTVLKKSDSSSESDLVKERASDLSPLFYVPQQGCKMPYLGASMTASKLTQLTDYVVTAPELSPSQITPPTVRSTNTALEPSNGGSCQPCLQVIT</sequence>
<dbReference type="PANTHER" id="PTHR21552">
    <property type="entry name" value="ADULT RETINA PROTEIN"/>
    <property type="match status" value="1"/>
</dbReference>
<dbReference type="GO" id="GO:0006986">
    <property type="term" value="P:response to unfolded protein"/>
    <property type="evidence" value="ECO:0007669"/>
    <property type="project" value="InterPro"/>
</dbReference>
<dbReference type="GO" id="GO:0000981">
    <property type="term" value="F:DNA-binding transcription factor activity, RNA polymerase II-specific"/>
    <property type="evidence" value="ECO:0007669"/>
    <property type="project" value="TreeGrafter"/>
</dbReference>
<dbReference type="GO" id="GO:0000977">
    <property type="term" value="F:RNA polymerase II transcription regulatory region sequence-specific DNA binding"/>
    <property type="evidence" value="ECO:0007669"/>
    <property type="project" value="TreeGrafter"/>
</dbReference>